<dbReference type="GO" id="GO:0006878">
    <property type="term" value="P:intracellular copper ion homeostasis"/>
    <property type="evidence" value="ECO:0007669"/>
    <property type="project" value="InterPro"/>
</dbReference>
<protein>
    <recommendedName>
        <fullName evidence="2">Copper resistance protein B</fullName>
    </recommendedName>
</protein>
<feature type="non-terminal residue" evidence="1">
    <location>
        <position position="1"/>
    </location>
</feature>
<name>A0A3B1CPK5_9ZZZZ</name>
<dbReference type="EMBL" id="UOGG01000184">
    <property type="protein sequence ID" value="VAX32049.1"/>
    <property type="molecule type" value="Genomic_DNA"/>
</dbReference>
<dbReference type="InterPro" id="IPR007939">
    <property type="entry name" value="Cu-R_B_prcur"/>
</dbReference>
<evidence type="ECO:0008006" key="2">
    <source>
        <dbReference type="Google" id="ProtNLM"/>
    </source>
</evidence>
<proteinExistence type="predicted"/>
<gene>
    <name evidence="1" type="ORF">MNBD_NITROSPINAE05-422</name>
</gene>
<dbReference type="Pfam" id="PF05275">
    <property type="entry name" value="CopB"/>
    <property type="match status" value="1"/>
</dbReference>
<dbReference type="GO" id="GO:0005507">
    <property type="term" value="F:copper ion binding"/>
    <property type="evidence" value="ECO:0007669"/>
    <property type="project" value="InterPro"/>
</dbReference>
<accession>A0A3B1CPK5</accession>
<dbReference type="AlphaFoldDB" id="A0A3B1CPK5"/>
<organism evidence="1">
    <name type="scientific">hydrothermal vent metagenome</name>
    <dbReference type="NCBI Taxonomy" id="652676"/>
    <lineage>
        <taxon>unclassified sequences</taxon>
        <taxon>metagenomes</taxon>
        <taxon>ecological metagenomes</taxon>
    </lineage>
</organism>
<evidence type="ECO:0000313" key="1">
    <source>
        <dbReference type="EMBL" id="VAX32049.1"/>
    </source>
</evidence>
<sequence>YEVRREFAPYVGLAWSREFGDTADFTRADGGEVNILSFVAGFRIWF</sequence>
<reference evidence="1" key="1">
    <citation type="submission" date="2018-06" db="EMBL/GenBank/DDBJ databases">
        <authorList>
            <person name="Zhirakovskaya E."/>
        </authorList>
    </citation>
    <scope>NUCLEOTIDE SEQUENCE</scope>
</reference>
<dbReference type="GO" id="GO:0009279">
    <property type="term" value="C:cell outer membrane"/>
    <property type="evidence" value="ECO:0007669"/>
    <property type="project" value="InterPro"/>
</dbReference>